<comment type="caution">
    <text evidence="1">The sequence shown here is derived from an EMBL/GenBank/DDBJ whole genome shotgun (WGS) entry which is preliminary data.</text>
</comment>
<keyword evidence="2" id="KW-1185">Reference proteome</keyword>
<sequence length="226" mass="25936">MISHYSIFIKFLIIQSLLVVCVSKGFEFFFFVQQWPGSYCDTKRSCCYPTTGKPAADFSIHGLWPSNRNTSWPENCNPDNPYNESQISDLIPRMQVSWPTISCPSRNGSRFWKHEWEKHGTCSESVLDQHGYFERSLNLKKSVDLLHILKKSGIEPNGKFYRFDSIIEAIKGATGFTPVVECNVDAKHNSQLFQVYLCVDKDASKLIECPVPPNRRCASEVEFPFF</sequence>
<reference evidence="1 2" key="1">
    <citation type="journal article" date="2023" name="Science">
        <title>Complex scaffold remodeling in plant triterpene biosynthesis.</title>
        <authorList>
            <person name="De La Pena R."/>
            <person name="Hodgson H."/>
            <person name="Liu J.C."/>
            <person name="Stephenson M.J."/>
            <person name="Martin A.C."/>
            <person name="Owen C."/>
            <person name="Harkess A."/>
            <person name="Leebens-Mack J."/>
            <person name="Jimenez L.E."/>
            <person name="Osbourn A."/>
            <person name="Sattely E.S."/>
        </authorList>
    </citation>
    <scope>NUCLEOTIDE SEQUENCE [LARGE SCALE GENOMIC DNA]</scope>
    <source>
        <strain evidence="2">cv. JPN11</strain>
        <tissue evidence="1">Leaf</tissue>
    </source>
</reference>
<evidence type="ECO:0000313" key="2">
    <source>
        <dbReference type="Proteomes" id="UP001164539"/>
    </source>
</evidence>
<protein>
    <submittedName>
        <fullName evidence="1">Ribonuclease</fullName>
    </submittedName>
</protein>
<organism evidence="1 2">
    <name type="scientific">Melia azedarach</name>
    <name type="common">Chinaberry tree</name>
    <dbReference type="NCBI Taxonomy" id="155640"/>
    <lineage>
        <taxon>Eukaryota</taxon>
        <taxon>Viridiplantae</taxon>
        <taxon>Streptophyta</taxon>
        <taxon>Embryophyta</taxon>
        <taxon>Tracheophyta</taxon>
        <taxon>Spermatophyta</taxon>
        <taxon>Magnoliopsida</taxon>
        <taxon>eudicotyledons</taxon>
        <taxon>Gunneridae</taxon>
        <taxon>Pentapetalae</taxon>
        <taxon>rosids</taxon>
        <taxon>malvids</taxon>
        <taxon>Sapindales</taxon>
        <taxon>Meliaceae</taxon>
        <taxon>Melia</taxon>
    </lineage>
</organism>
<gene>
    <name evidence="1" type="ORF">OWV82_017381</name>
</gene>
<evidence type="ECO:0000313" key="1">
    <source>
        <dbReference type="EMBL" id="KAJ4711345.1"/>
    </source>
</evidence>
<accession>A0ACC1XLY4</accession>
<dbReference type="EMBL" id="CM051402">
    <property type="protein sequence ID" value="KAJ4711345.1"/>
    <property type="molecule type" value="Genomic_DNA"/>
</dbReference>
<name>A0ACC1XLY4_MELAZ</name>
<proteinExistence type="predicted"/>
<dbReference type="Proteomes" id="UP001164539">
    <property type="component" value="Chromosome 9"/>
</dbReference>